<comment type="caution">
    <text evidence="1">The sequence shown here is derived from an EMBL/GenBank/DDBJ whole genome shotgun (WGS) entry which is preliminary data.</text>
</comment>
<proteinExistence type="predicted"/>
<accession>A0ABX9U0Y3</accession>
<name>A0ABX9U0Y3_9GAMM</name>
<keyword evidence="2" id="KW-1185">Reference proteome</keyword>
<protein>
    <submittedName>
        <fullName evidence="1">Uncharacterized protein</fullName>
    </submittedName>
</protein>
<dbReference type="Pfam" id="PF19952">
    <property type="entry name" value="DUF6414"/>
    <property type="match status" value="1"/>
</dbReference>
<dbReference type="InterPro" id="IPR045633">
    <property type="entry name" value="DUF6414"/>
</dbReference>
<organism evidence="1 2">
    <name type="scientific">Acinetobacter chengduensis</name>
    <dbReference type="NCBI Taxonomy" id="2420890"/>
    <lineage>
        <taxon>Bacteria</taxon>
        <taxon>Pseudomonadati</taxon>
        <taxon>Pseudomonadota</taxon>
        <taxon>Gammaproteobacteria</taxon>
        <taxon>Moraxellales</taxon>
        <taxon>Moraxellaceae</taxon>
        <taxon>Acinetobacter</taxon>
    </lineage>
</organism>
<dbReference type="RefSeq" id="WP_120373839.1">
    <property type="nucleotide sequence ID" value="NZ_RCHC01000002.1"/>
</dbReference>
<reference evidence="1 2" key="1">
    <citation type="submission" date="2018-09" db="EMBL/GenBank/DDBJ databases">
        <title>The draft genome of Acinetobacter sp. strains.</title>
        <authorList>
            <person name="Qin J."/>
            <person name="Feng Y."/>
            <person name="Zong Z."/>
        </authorList>
    </citation>
    <scope>NUCLEOTIDE SEQUENCE [LARGE SCALE GENOMIC DNA]</scope>
    <source>
        <strain evidence="1 2">WCHAc060005</strain>
    </source>
</reference>
<evidence type="ECO:0000313" key="2">
    <source>
        <dbReference type="Proteomes" id="UP000280271"/>
    </source>
</evidence>
<gene>
    <name evidence="1" type="ORF">D9K81_02330</name>
</gene>
<evidence type="ECO:0000313" key="1">
    <source>
        <dbReference type="EMBL" id="RLL23984.1"/>
    </source>
</evidence>
<dbReference type="Proteomes" id="UP000280271">
    <property type="component" value="Unassembled WGS sequence"/>
</dbReference>
<sequence length="320" mass="36273">MKELLEPIYLNEKMLLNCAGYLFDGIEFSKEIHEANENGSDKNLGSEGNLASNGITDLVGKLDGKINAELNYKNTSSFSSNSIRNISLGAIHMKVLKRLYTDKLIQNFSSFEENLREKPYIAIEADMKPVDFFELLQILKMISPQLHYLLVFLNANKQNQKKVSPNQQQLNKDIIELLKNLISELEKSYLESNLLEMLIYQGDRCIGVVDLDLDNSNPHKLKSQLNDGRFTIIGKITKTIDSEDRINLLQRNILTPLLTLVQKITVLVETAKNLDNAPLGEERIKSLMELKETAFSIISLLLEIYIDGPALRIRAMSVCI</sequence>
<dbReference type="EMBL" id="RCHC01000002">
    <property type="protein sequence ID" value="RLL23984.1"/>
    <property type="molecule type" value="Genomic_DNA"/>
</dbReference>